<dbReference type="Pfam" id="PF04299">
    <property type="entry name" value="FMN_bind_2"/>
    <property type="match status" value="1"/>
</dbReference>
<dbReference type="AlphaFoldDB" id="A0A517RDD8"/>
<keyword evidence="1" id="KW-0645">Protease</keyword>
<dbReference type="RefSeq" id="WP_145214111.1">
    <property type="nucleotide sequence ID" value="NZ_CP036269.1"/>
</dbReference>
<dbReference type="SUPFAM" id="SSF50475">
    <property type="entry name" value="FMN-binding split barrel"/>
    <property type="match status" value="1"/>
</dbReference>
<dbReference type="EMBL" id="CP036269">
    <property type="protein sequence ID" value="QDT41853.1"/>
    <property type="molecule type" value="Genomic_DNA"/>
</dbReference>
<evidence type="ECO:0000313" key="1">
    <source>
        <dbReference type="EMBL" id="QDT41853.1"/>
    </source>
</evidence>
<accession>A0A517RDD8</accession>
<dbReference type="InterPro" id="IPR012349">
    <property type="entry name" value="Split_barrel_FMN-bd"/>
</dbReference>
<dbReference type="Proteomes" id="UP000317171">
    <property type="component" value="Chromosome"/>
</dbReference>
<dbReference type="PIRSF" id="PIRSF010372">
    <property type="entry name" value="PaiB"/>
    <property type="match status" value="1"/>
</dbReference>
<dbReference type="KEGG" id="gaz:Pan241w_19210"/>
<dbReference type="GO" id="GO:0008233">
    <property type="term" value="F:peptidase activity"/>
    <property type="evidence" value="ECO:0007669"/>
    <property type="project" value="UniProtKB-KW"/>
</dbReference>
<keyword evidence="1" id="KW-0378">Hydrolase</keyword>
<protein>
    <submittedName>
        <fullName evidence="1">Protease synthase and sporulation protein PAI 2</fullName>
    </submittedName>
</protein>
<dbReference type="GO" id="GO:0006508">
    <property type="term" value="P:proteolysis"/>
    <property type="evidence" value="ECO:0007669"/>
    <property type="project" value="UniProtKB-KW"/>
</dbReference>
<keyword evidence="2" id="KW-1185">Reference proteome</keyword>
<name>A0A517RDD8_9PLAN</name>
<dbReference type="OrthoDB" id="9794948at2"/>
<dbReference type="PANTHER" id="PTHR35802">
    <property type="entry name" value="PROTEASE SYNTHASE AND SPORULATION PROTEIN PAI 2"/>
    <property type="match status" value="1"/>
</dbReference>
<reference evidence="1 2" key="1">
    <citation type="submission" date="2019-02" db="EMBL/GenBank/DDBJ databases">
        <title>Deep-cultivation of Planctomycetes and their phenomic and genomic characterization uncovers novel biology.</title>
        <authorList>
            <person name="Wiegand S."/>
            <person name="Jogler M."/>
            <person name="Boedeker C."/>
            <person name="Pinto D."/>
            <person name="Vollmers J."/>
            <person name="Rivas-Marin E."/>
            <person name="Kohn T."/>
            <person name="Peeters S.H."/>
            <person name="Heuer A."/>
            <person name="Rast P."/>
            <person name="Oberbeckmann S."/>
            <person name="Bunk B."/>
            <person name="Jeske O."/>
            <person name="Meyerdierks A."/>
            <person name="Storesund J.E."/>
            <person name="Kallscheuer N."/>
            <person name="Luecker S."/>
            <person name="Lage O.M."/>
            <person name="Pohl T."/>
            <person name="Merkel B.J."/>
            <person name="Hornburger P."/>
            <person name="Mueller R.-W."/>
            <person name="Bruemmer F."/>
            <person name="Labrenz M."/>
            <person name="Spormann A.M."/>
            <person name="Op den Camp H."/>
            <person name="Overmann J."/>
            <person name="Amann R."/>
            <person name="Jetten M.S.M."/>
            <person name="Mascher T."/>
            <person name="Medema M.H."/>
            <person name="Devos D.P."/>
            <person name="Kaster A.-K."/>
            <person name="Ovreas L."/>
            <person name="Rohde M."/>
            <person name="Galperin M.Y."/>
            <person name="Jogler C."/>
        </authorList>
    </citation>
    <scope>NUCLEOTIDE SEQUENCE [LARGE SCALE GENOMIC DNA]</scope>
    <source>
        <strain evidence="1 2">Pan241w</strain>
    </source>
</reference>
<gene>
    <name evidence="1" type="primary">paiB</name>
    <name evidence="1" type="ORF">Pan241w_19210</name>
</gene>
<proteinExistence type="predicted"/>
<dbReference type="PANTHER" id="PTHR35802:SF1">
    <property type="entry name" value="PROTEASE SYNTHASE AND SPORULATION PROTEIN PAI 2"/>
    <property type="match status" value="1"/>
</dbReference>
<dbReference type="InterPro" id="IPR007396">
    <property type="entry name" value="TR_PAI2-type"/>
</dbReference>
<sequence>MYVPSSFAETDQSVLHQFIEQHSFATLITHRESEPFASHLPLLLDRDSGKQGQLLGHFAKANPQSKTTPHEQVLAIFHGPHAYISPTWYQAANTVPTWNYQAVHVYGRYSAIDDPNELKAVIEQTVTFYEAPAKTPWSMQNSDPDFIDQLMQGIVGFKIEIERIEGKFKLSQNHPVERREKVIKVLKEQRHDDSQAIAALMQSQLPR</sequence>
<evidence type="ECO:0000313" key="2">
    <source>
        <dbReference type="Proteomes" id="UP000317171"/>
    </source>
</evidence>
<organism evidence="1 2">
    <name type="scientific">Gimesia alba</name>
    <dbReference type="NCBI Taxonomy" id="2527973"/>
    <lineage>
        <taxon>Bacteria</taxon>
        <taxon>Pseudomonadati</taxon>
        <taxon>Planctomycetota</taxon>
        <taxon>Planctomycetia</taxon>
        <taxon>Planctomycetales</taxon>
        <taxon>Planctomycetaceae</taxon>
        <taxon>Gimesia</taxon>
    </lineage>
</organism>
<dbReference type="Gene3D" id="2.30.110.10">
    <property type="entry name" value="Electron Transport, Fmn-binding Protein, Chain A"/>
    <property type="match status" value="1"/>
</dbReference>